<protein>
    <submittedName>
        <fullName evidence="1">Uncharacterized protein</fullName>
    </submittedName>
</protein>
<gene>
    <name evidence="1" type="ORF">CUMW_131950</name>
</gene>
<reference evidence="1 2" key="1">
    <citation type="journal article" date="2017" name="Front. Genet.">
        <title>Draft sequencing of the heterozygous diploid genome of Satsuma (Citrus unshiu Marc.) using a hybrid assembly approach.</title>
        <authorList>
            <person name="Shimizu T."/>
            <person name="Tanizawa Y."/>
            <person name="Mochizuki T."/>
            <person name="Nagasaki H."/>
            <person name="Yoshioka T."/>
            <person name="Toyoda A."/>
            <person name="Fujiyama A."/>
            <person name="Kaminuma E."/>
            <person name="Nakamura Y."/>
        </authorList>
    </citation>
    <scope>NUCLEOTIDE SEQUENCE [LARGE SCALE GENOMIC DNA]</scope>
    <source>
        <strain evidence="2">cv. Miyagawa wase</strain>
    </source>
</reference>
<dbReference type="STRING" id="55188.A0A2H5PFJ7"/>
<sequence>MAPANEAFEKAASHGLGSNVILYLMTDYHIRVAKETHILLVRNAVLNFMPILGAFLSDSYLDRFLTIGFASLLQSSGTSFQIHFYTSSLGWLTAIIPQVKPAPCSQLSQRCESPSTGQMTTNLYIRPHVHWSWWH</sequence>
<dbReference type="Gene3D" id="1.20.1250.20">
    <property type="entry name" value="MFS general substrate transporter like domains"/>
    <property type="match status" value="1"/>
</dbReference>
<comment type="caution">
    <text evidence="1">The sequence shown here is derived from an EMBL/GenBank/DDBJ whole genome shotgun (WGS) entry which is preliminary data.</text>
</comment>
<accession>A0A2H5PFJ7</accession>
<evidence type="ECO:0000313" key="1">
    <source>
        <dbReference type="EMBL" id="GAY51129.1"/>
    </source>
</evidence>
<dbReference type="EMBL" id="BDQV01000068">
    <property type="protein sequence ID" value="GAY51129.1"/>
    <property type="molecule type" value="Genomic_DNA"/>
</dbReference>
<proteinExistence type="predicted"/>
<organism evidence="1 2">
    <name type="scientific">Citrus unshiu</name>
    <name type="common">Satsuma mandarin</name>
    <name type="synonym">Citrus nobilis var. unshiu</name>
    <dbReference type="NCBI Taxonomy" id="55188"/>
    <lineage>
        <taxon>Eukaryota</taxon>
        <taxon>Viridiplantae</taxon>
        <taxon>Streptophyta</taxon>
        <taxon>Embryophyta</taxon>
        <taxon>Tracheophyta</taxon>
        <taxon>Spermatophyta</taxon>
        <taxon>Magnoliopsida</taxon>
        <taxon>eudicotyledons</taxon>
        <taxon>Gunneridae</taxon>
        <taxon>Pentapetalae</taxon>
        <taxon>rosids</taxon>
        <taxon>malvids</taxon>
        <taxon>Sapindales</taxon>
        <taxon>Rutaceae</taxon>
        <taxon>Aurantioideae</taxon>
        <taxon>Citrus</taxon>
    </lineage>
</organism>
<dbReference type="Proteomes" id="UP000236630">
    <property type="component" value="Unassembled WGS sequence"/>
</dbReference>
<keyword evidence="2" id="KW-1185">Reference proteome</keyword>
<evidence type="ECO:0000313" key="2">
    <source>
        <dbReference type="Proteomes" id="UP000236630"/>
    </source>
</evidence>
<name>A0A2H5PFJ7_CITUN</name>
<dbReference type="AlphaFoldDB" id="A0A2H5PFJ7"/>
<dbReference type="InterPro" id="IPR036259">
    <property type="entry name" value="MFS_trans_sf"/>
</dbReference>
<dbReference type="PANTHER" id="PTHR11654">
    <property type="entry name" value="OLIGOPEPTIDE TRANSPORTER-RELATED"/>
    <property type="match status" value="1"/>
</dbReference>